<keyword evidence="2" id="KW-0812">Transmembrane</keyword>
<feature type="transmembrane region" description="Helical" evidence="2">
    <location>
        <begin position="473"/>
        <end position="496"/>
    </location>
</feature>
<dbReference type="VEuPathDB" id="TrichDB:TVAGG3_0199810"/>
<dbReference type="RefSeq" id="XP_001319741.1">
    <property type="nucleotide sequence ID" value="XM_001319706.1"/>
</dbReference>
<dbReference type="SMR" id="A2EIJ7"/>
<dbReference type="Proteomes" id="UP000001542">
    <property type="component" value="Unassembled WGS sequence"/>
</dbReference>
<reference evidence="3" key="1">
    <citation type="submission" date="2006-10" db="EMBL/GenBank/DDBJ databases">
        <authorList>
            <person name="Amadeo P."/>
            <person name="Zhao Q."/>
            <person name="Wortman J."/>
            <person name="Fraser-Liggett C."/>
            <person name="Carlton J."/>
        </authorList>
    </citation>
    <scope>NUCLEOTIDE SEQUENCE</scope>
    <source>
        <strain evidence="3">G3</strain>
    </source>
</reference>
<dbReference type="VEuPathDB" id="TrichDB:TVAG_124910"/>
<keyword evidence="2" id="KW-1133">Transmembrane helix</keyword>
<sequence>MSRNLENMTKAAVDAPNLEISYFEEHAVKSQSNRAIWKESLLAAPNNPKFCEEYARYLIEAECDFPEGLKIKNRQQSIEMGKIYSVDFSFRSMVEAFPKYLTEKILDLNGGVRKKETSSNGAPTSGRSTTGSQGSNQSTGTDETTELEAEVEEFIGKRTIKQARERLALHRMMENKLSSPIKTITPISIFIILFIVIIFCIGVTTATIQLQTYVNDMKLLSSIADTRFFVSLSNSGMIAEFFREAQQLQKYTTPMKQYLRDSDKPYLDLYNFMLPSLINFTTIASQAYETFNNLATEQALSGFNVSLTTEGLLTYDTIFTTCPLGVETPTSLSNLVGVYLVDQRIISGKPHVLDILTNMDSYEISLNFVNFFSHMDTAFADITNEQYDLGKTANKYFRNLSIIIPVITFVGVFIPFFINHYRVQRSLKELIEIIHSLDSKSKQEAKELIMVGQNEDEMKVTEMRSKTYYSTSVLIFICIISIIFLGLTFAGSRLVLMHSTQLMNLNSCNKYASQRLCLSAEAFSLLFTLTVVHTFPNVNQYRNVSVLSGITMVMAKMIVDADNNLLNGDSKTPPCQGFNEELDQLNFIDGALQNNVNDPSEYYANASIHTQVETFYAYLSEITK</sequence>
<evidence type="ECO:0000313" key="4">
    <source>
        <dbReference type="Proteomes" id="UP000001542"/>
    </source>
</evidence>
<protein>
    <submittedName>
        <fullName evidence="3">Uncharacterized protein</fullName>
    </submittedName>
</protein>
<evidence type="ECO:0000256" key="2">
    <source>
        <dbReference type="SAM" id="Phobius"/>
    </source>
</evidence>
<feature type="region of interest" description="Disordered" evidence="1">
    <location>
        <begin position="112"/>
        <end position="147"/>
    </location>
</feature>
<reference evidence="3" key="2">
    <citation type="journal article" date="2007" name="Science">
        <title>Draft genome sequence of the sexually transmitted pathogen Trichomonas vaginalis.</title>
        <authorList>
            <person name="Carlton J.M."/>
            <person name="Hirt R.P."/>
            <person name="Silva J.C."/>
            <person name="Delcher A.L."/>
            <person name="Schatz M."/>
            <person name="Zhao Q."/>
            <person name="Wortman J.R."/>
            <person name="Bidwell S.L."/>
            <person name="Alsmark U.C.M."/>
            <person name="Besteiro S."/>
            <person name="Sicheritz-Ponten T."/>
            <person name="Noel C.J."/>
            <person name="Dacks J.B."/>
            <person name="Foster P.G."/>
            <person name="Simillion C."/>
            <person name="Van de Peer Y."/>
            <person name="Miranda-Saavedra D."/>
            <person name="Barton G.J."/>
            <person name="Westrop G.D."/>
            <person name="Mueller S."/>
            <person name="Dessi D."/>
            <person name="Fiori P.L."/>
            <person name="Ren Q."/>
            <person name="Paulsen I."/>
            <person name="Zhang H."/>
            <person name="Bastida-Corcuera F.D."/>
            <person name="Simoes-Barbosa A."/>
            <person name="Brown M.T."/>
            <person name="Hayes R.D."/>
            <person name="Mukherjee M."/>
            <person name="Okumura C.Y."/>
            <person name="Schneider R."/>
            <person name="Smith A.J."/>
            <person name="Vanacova S."/>
            <person name="Villalvazo M."/>
            <person name="Haas B.J."/>
            <person name="Pertea M."/>
            <person name="Feldblyum T.V."/>
            <person name="Utterback T.R."/>
            <person name="Shu C.L."/>
            <person name="Osoegawa K."/>
            <person name="de Jong P.J."/>
            <person name="Hrdy I."/>
            <person name="Horvathova L."/>
            <person name="Zubacova Z."/>
            <person name="Dolezal P."/>
            <person name="Malik S.B."/>
            <person name="Logsdon J.M. Jr."/>
            <person name="Henze K."/>
            <person name="Gupta A."/>
            <person name="Wang C.C."/>
            <person name="Dunne R.L."/>
            <person name="Upcroft J.A."/>
            <person name="Upcroft P."/>
            <person name="White O."/>
            <person name="Salzberg S.L."/>
            <person name="Tang P."/>
            <person name="Chiu C.-H."/>
            <person name="Lee Y.-S."/>
            <person name="Embley T.M."/>
            <person name="Coombs G.H."/>
            <person name="Mottram J.C."/>
            <person name="Tachezy J."/>
            <person name="Fraser-Liggett C.M."/>
            <person name="Johnson P.J."/>
        </authorList>
    </citation>
    <scope>NUCLEOTIDE SEQUENCE [LARGE SCALE GENOMIC DNA]</scope>
    <source>
        <strain evidence="3">G3</strain>
    </source>
</reference>
<accession>A2EIJ7</accession>
<keyword evidence="2" id="KW-0472">Membrane</keyword>
<dbReference type="KEGG" id="tva:4765411"/>
<dbReference type="AlphaFoldDB" id="A2EIJ7"/>
<keyword evidence="4" id="KW-1185">Reference proteome</keyword>
<name>A2EIJ7_TRIV3</name>
<feature type="compositionally biased region" description="Low complexity" evidence="1">
    <location>
        <begin position="124"/>
        <end position="142"/>
    </location>
</feature>
<feature type="transmembrane region" description="Helical" evidence="2">
    <location>
        <begin position="400"/>
        <end position="418"/>
    </location>
</feature>
<gene>
    <name evidence="3" type="ORF">TVAG_124910</name>
</gene>
<evidence type="ECO:0000313" key="3">
    <source>
        <dbReference type="EMBL" id="EAY07518.1"/>
    </source>
</evidence>
<dbReference type="InParanoid" id="A2EIJ7"/>
<feature type="transmembrane region" description="Helical" evidence="2">
    <location>
        <begin position="187"/>
        <end position="208"/>
    </location>
</feature>
<evidence type="ECO:0000256" key="1">
    <source>
        <dbReference type="SAM" id="MobiDB-lite"/>
    </source>
</evidence>
<organism evidence="3 4">
    <name type="scientific">Trichomonas vaginalis (strain ATCC PRA-98 / G3)</name>
    <dbReference type="NCBI Taxonomy" id="412133"/>
    <lineage>
        <taxon>Eukaryota</taxon>
        <taxon>Metamonada</taxon>
        <taxon>Parabasalia</taxon>
        <taxon>Trichomonadida</taxon>
        <taxon>Trichomonadidae</taxon>
        <taxon>Trichomonas</taxon>
    </lineage>
</organism>
<proteinExistence type="predicted"/>
<dbReference type="EMBL" id="DS113398">
    <property type="protein sequence ID" value="EAY07518.1"/>
    <property type="molecule type" value="Genomic_DNA"/>
</dbReference>